<gene>
    <name evidence="7" type="primary">109406203</name>
</gene>
<dbReference type="KEGG" id="aalb:109406203"/>
<organism evidence="6">
    <name type="scientific">Aedes albopictus</name>
    <name type="common">Asian tiger mosquito</name>
    <name type="synonym">Stegomyia albopicta</name>
    <dbReference type="NCBI Taxonomy" id="7160"/>
    <lineage>
        <taxon>Eukaryota</taxon>
        <taxon>Metazoa</taxon>
        <taxon>Ecdysozoa</taxon>
        <taxon>Arthropoda</taxon>
        <taxon>Hexapoda</taxon>
        <taxon>Insecta</taxon>
        <taxon>Pterygota</taxon>
        <taxon>Neoptera</taxon>
        <taxon>Endopterygota</taxon>
        <taxon>Diptera</taxon>
        <taxon>Nematocera</taxon>
        <taxon>Culicoidea</taxon>
        <taxon>Culicidae</taxon>
        <taxon>Culicinae</taxon>
        <taxon>Aedini</taxon>
        <taxon>Aedes</taxon>
        <taxon>Stegomyia</taxon>
    </lineage>
</organism>
<evidence type="ECO:0000313" key="6">
    <source>
        <dbReference type="EMBL" id="JAC08174.1"/>
    </source>
</evidence>
<comment type="similarity">
    <text evidence="2">Belongs to the NPC2 family.</text>
</comment>
<evidence type="ECO:0000256" key="1">
    <source>
        <dbReference type="ARBA" id="ARBA00004613"/>
    </source>
</evidence>
<reference evidence="7" key="3">
    <citation type="submission" date="2025-05" db="UniProtKB">
        <authorList>
            <consortium name="EnsemblMetazoa"/>
        </authorList>
    </citation>
    <scope>IDENTIFICATION</scope>
    <source>
        <strain evidence="7">Foshan</strain>
    </source>
</reference>
<dbReference type="EnsemblMetazoa" id="AALFPA23_017953.R26329">
    <property type="protein sequence ID" value="AALFPA23_017953.P26329"/>
    <property type="gene ID" value="AALFPA23_017953"/>
</dbReference>
<dbReference type="VEuPathDB" id="VectorBase:AALF010579"/>
<keyword evidence="3" id="KW-0964">Secreted</keyword>
<evidence type="ECO:0000313" key="8">
    <source>
        <dbReference type="Proteomes" id="UP000069940"/>
    </source>
</evidence>
<sequence length="154" mass="15607">MMKLLLIAAVLAPAVLGLTPVRQCPNGAGLPASVDINGCTGTPCPIVNGQPLLAHAVGITSPVATNGLEAYIIIRLAGLQIPFPMPDGLEDACAHGTPAGTCPVSAGQTFDYDLDFEGQVLQLSGVTVQVEVGLRADDGSDVTCVAFDAAIVDP</sequence>
<dbReference type="PANTHER" id="PTHR11306">
    <property type="entry name" value="NIEMANN PICK TYPE C2 PROTEIN NPC2-RELATED"/>
    <property type="match status" value="1"/>
</dbReference>
<dbReference type="Pfam" id="PF02221">
    <property type="entry name" value="E1_DerP2_DerF2"/>
    <property type="match status" value="1"/>
</dbReference>
<dbReference type="GO" id="GO:0005576">
    <property type="term" value="C:extracellular region"/>
    <property type="evidence" value="ECO:0007669"/>
    <property type="project" value="UniProtKB-SubCell"/>
</dbReference>
<feature type="signal peptide" evidence="4">
    <location>
        <begin position="1"/>
        <end position="17"/>
    </location>
</feature>
<dbReference type="PANTHER" id="PTHR11306:SF36">
    <property type="entry name" value="NIEMANN-PICK TYPE C-2C-RELATED"/>
    <property type="match status" value="1"/>
</dbReference>
<dbReference type="OrthoDB" id="6489092at2759"/>
<evidence type="ECO:0000313" key="7">
    <source>
        <dbReference type="EnsemblMetazoa" id="AALFPA23_017953.P26329"/>
    </source>
</evidence>
<accession>A0A023EH59</accession>
<dbReference type="InterPro" id="IPR003172">
    <property type="entry name" value="ML_dom"/>
</dbReference>
<reference evidence="6" key="1">
    <citation type="journal article" date="2014" name="PLoS Negl. Trop. Dis.">
        <title>Identification and characterization of seminal fluid proteins in the Asian tiger mosquito, Aedes albopictus.</title>
        <authorList>
            <person name="Boes K.E."/>
            <person name="Ribeiro J.M."/>
            <person name="Wong A."/>
            <person name="Harrington L.C."/>
            <person name="Wolfner M.F."/>
            <person name="Sirot L.K."/>
        </authorList>
    </citation>
    <scope>NUCLEOTIDE SEQUENCE</scope>
    <source>
        <tissue evidence="6">Reproductive organs</tissue>
    </source>
</reference>
<dbReference type="SMART" id="SM00737">
    <property type="entry name" value="ML"/>
    <property type="match status" value="1"/>
</dbReference>
<keyword evidence="4" id="KW-0732">Signal</keyword>
<dbReference type="STRING" id="7160.A0A023EH59"/>
<evidence type="ECO:0000256" key="2">
    <source>
        <dbReference type="ARBA" id="ARBA00006370"/>
    </source>
</evidence>
<evidence type="ECO:0000259" key="5">
    <source>
        <dbReference type="SMART" id="SM00737"/>
    </source>
</evidence>
<feature type="chain" id="PRO_5014496584" evidence="4">
    <location>
        <begin position="18"/>
        <end position="154"/>
    </location>
</feature>
<keyword evidence="8" id="KW-1185">Reference proteome</keyword>
<dbReference type="VEuPathDB" id="VectorBase:AALFPA_052019"/>
<reference evidence="8" key="2">
    <citation type="journal article" date="2015" name="Proc. Natl. Acad. Sci. U.S.A.">
        <title>Genome sequence of the Asian Tiger mosquito, Aedes albopictus, reveals insights into its biology, genetics, and evolution.</title>
        <authorList>
            <person name="Chen X.G."/>
            <person name="Jiang X."/>
            <person name="Gu J."/>
            <person name="Xu M."/>
            <person name="Wu Y."/>
            <person name="Deng Y."/>
            <person name="Zhang C."/>
            <person name="Bonizzoni M."/>
            <person name="Dermauw W."/>
            <person name="Vontas J."/>
            <person name="Armbruster P."/>
            <person name="Huang X."/>
            <person name="Yang Y."/>
            <person name="Zhang H."/>
            <person name="He W."/>
            <person name="Peng H."/>
            <person name="Liu Y."/>
            <person name="Wu K."/>
            <person name="Chen J."/>
            <person name="Lirakis M."/>
            <person name="Topalis P."/>
            <person name="Van Leeuwen T."/>
            <person name="Hall A.B."/>
            <person name="Jiang X."/>
            <person name="Thorpe C."/>
            <person name="Mueller R.L."/>
            <person name="Sun C."/>
            <person name="Waterhouse R.M."/>
            <person name="Yan G."/>
            <person name="Tu Z.J."/>
            <person name="Fang X."/>
            <person name="James A.A."/>
        </authorList>
    </citation>
    <scope>NUCLEOTIDE SEQUENCE [LARGE SCALE GENOMIC DNA]</scope>
    <source>
        <strain evidence="8">Foshan</strain>
    </source>
</reference>
<evidence type="ECO:0000256" key="4">
    <source>
        <dbReference type="SAM" id="SignalP"/>
    </source>
</evidence>
<dbReference type="GO" id="GO:0015918">
    <property type="term" value="P:sterol transport"/>
    <property type="evidence" value="ECO:0007669"/>
    <property type="project" value="InterPro"/>
</dbReference>
<protein>
    <submittedName>
        <fullName evidence="6 7">Putative ml domain protein</fullName>
    </submittedName>
</protein>
<dbReference type="InterPro" id="IPR039670">
    <property type="entry name" value="NPC2-like"/>
</dbReference>
<evidence type="ECO:0000256" key="3">
    <source>
        <dbReference type="ARBA" id="ARBA00022525"/>
    </source>
</evidence>
<dbReference type="SUPFAM" id="SSF81296">
    <property type="entry name" value="E set domains"/>
    <property type="match status" value="1"/>
</dbReference>
<dbReference type="AlphaFoldDB" id="A0A023EH59"/>
<dbReference type="Proteomes" id="UP000069940">
    <property type="component" value="Unassembled WGS sequence"/>
</dbReference>
<comment type="subcellular location">
    <subcellularLocation>
        <location evidence="1">Secreted</location>
    </subcellularLocation>
</comment>
<proteinExistence type="evidence at transcript level"/>
<dbReference type="FunFam" id="2.60.40.770:FF:000001">
    <property type="entry name" value="NPC intracellular cholesterol transporter 2"/>
    <property type="match status" value="1"/>
</dbReference>
<dbReference type="InterPro" id="IPR014756">
    <property type="entry name" value="Ig_E-set"/>
</dbReference>
<dbReference type="Gene3D" id="2.60.40.770">
    <property type="match status" value="1"/>
</dbReference>
<feature type="domain" description="MD-2-related lipid-recognition" evidence="5">
    <location>
        <begin position="21"/>
        <end position="149"/>
    </location>
</feature>
<name>A0A023EH59_AEDAL</name>
<dbReference type="OMA" id="NYAMELP"/>
<dbReference type="VEuPathDB" id="VectorBase:AALC636_007123"/>
<dbReference type="GO" id="GO:0032934">
    <property type="term" value="F:sterol binding"/>
    <property type="evidence" value="ECO:0007669"/>
    <property type="project" value="InterPro"/>
</dbReference>
<dbReference type="EMBL" id="GAPW01005424">
    <property type="protein sequence ID" value="JAC08174.1"/>
    <property type="molecule type" value="mRNA"/>
</dbReference>